<reference evidence="15 16" key="1">
    <citation type="journal article" date="2010" name="Nature">
        <title>The sequence and de novo assembly of the giant panda genome.</title>
        <authorList>
            <person name="Li R."/>
            <person name="Fan W."/>
            <person name="Tian G."/>
            <person name="Zhu H."/>
            <person name="He L."/>
            <person name="Cai J."/>
            <person name="Huang Q."/>
            <person name="Cai Q."/>
            <person name="Li B."/>
            <person name="Bai Y."/>
            <person name="Zhang Z."/>
            <person name="Zhang Y."/>
            <person name="Wang W."/>
            <person name="Li J."/>
            <person name="Wei F."/>
            <person name="Li H."/>
            <person name="Jian M."/>
            <person name="Li J."/>
            <person name="Zhang Z."/>
            <person name="Nielsen R."/>
            <person name="Li D."/>
            <person name="Gu W."/>
            <person name="Yang Z."/>
            <person name="Xuan Z."/>
            <person name="Ryder O.A."/>
            <person name="Leung F.C."/>
            <person name="Zhou Y."/>
            <person name="Cao J."/>
            <person name="Sun X."/>
            <person name="Fu Y."/>
            <person name="Fang X."/>
            <person name="Guo X."/>
            <person name="Wang B."/>
            <person name="Hou R."/>
            <person name="Shen F."/>
            <person name="Mu B."/>
            <person name="Ni P."/>
            <person name="Lin R."/>
            <person name="Qian W."/>
            <person name="Wang G."/>
            <person name="Yu C."/>
            <person name="Nie W."/>
            <person name="Wang J."/>
            <person name="Wu Z."/>
            <person name="Liang H."/>
            <person name="Min J."/>
            <person name="Wu Q."/>
            <person name="Cheng S."/>
            <person name="Ruan J."/>
            <person name="Wang M."/>
            <person name="Shi Z."/>
            <person name="Wen M."/>
            <person name="Liu B."/>
            <person name="Ren X."/>
            <person name="Zheng H."/>
            <person name="Dong D."/>
            <person name="Cook K."/>
            <person name="Shan G."/>
            <person name="Zhang H."/>
            <person name="Kosiol C."/>
            <person name="Xie X."/>
            <person name="Lu Z."/>
            <person name="Zheng H."/>
            <person name="Li Y."/>
            <person name="Steiner C.C."/>
            <person name="Lam T.T."/>
            <person name="Lin S."/>
            <person name="Zhang Q."/>
            <person name="Li G."/>
            <person name="Tian J."/>
            <person name="Gong T."/>
            <person name="Liu H."/>
            <person name="Zhang D."/>
            <person name="Fang L."/>
            <person name="Ye C."/>
            <person name="Zhang J."/>
            <person name="Hu W."/>
            <person name="Xu A."/>
            <person name="Ren Y."/>
            <person name="Zhang G."/>
            <person name="Bruford M.W."/>
            <person name="Li Q."/>
            <person name="Ma L."/>
            <person name="Guo Y."/>
            <person name="An N."/>
            <person name="Hu Y."/>
            <person name="Zheng Y."/>
            <person name="Shi Y."/>
            <person name="Li Z."/>
            <person name="Liu Q."/>
            <person name="Chen Y."/>
            <person name="Zhao J."/>
            <person name="Qu N."/>
            <person name="Zhao S."/>
            <person name="Tian F."/>
            <person name="Wang X."/>
            <person name="Wang H."/>
            <person name="Xu L."/>
            <person name="Liu X."/>
            <person name="Vinar T."/>
            <person name="Wang Y."/>
            <person name="Lam T.W."/>
            <person name="Yiu S.M."/>
            <person name="Liu S."/>
            <person name="Zhang H."/>
            <person name="Li D."/>
            <person name="Huang Y."/>
            <person name="Wang X."/>
            <person name="Yang G."/>
            <person name="Jiang Z."/>
            <person name="Wang J."/>
            <person name="Qin N."/>
            <person name="Li L."/>
            <person name="Li J."/>
            <person name="Bolund L."/>
            <person name="Kristiansen K."/>
            <person name="Wong G.K."/>
            <person name="Olson M."/>
            <person name="Zhang X."/>
            <person name="Li S."/>
            <person name="Yang H."/>
            <person name="Wang J."/>
            <person name="Wang J."/>
        </authorList>
    </citation>
    <scope>NUCLEOTIDE SEQUENCE [LARGE SCALE GENOMIC DNA]</scope>
</reference>
<dbReference type="GO" id="GO:0016477">
    <property type="term" value="P:cell migration"/>
    <property type="evidence" value="ECO:0007669"/>
    <property type="project" value="TreeGrafter"/>
</dbReference>
<evidence type="ECO:0000256" key="5">
    <source>
        <dbReference type="ARBA" id="ARBA00022729"/>
    </source>
</evidence>
<dbReference type="CTD" id="221914"/>
<feature type="signal peptide" evidence="14">
    <location>
        <begin position="1"/>
        <end position="23"/>
    </location>
</feature>
<evidence type="ECO:0000313" key="15">
    <source>
        <dbReference type="Ensembl" id="ENSAMEP00000016029.2"/>
    </source>
</evidence>
<dbReference type="InterPro" id="IPR001863">
    <property type="entry name" value="Glypican"/>
</dbReference>
<protein>
    <submittedName>
        <fullName evidence="15">Glypican 2</fullName>
    </submittedName>
</protein>
<dbReference type="GO" id="GO:0005886">
    <property type="term" value="C:plasma membrane"/>
    <property type="evidence" value="ECO:0007669"/>
    <property type="project" value="UniProtKB-SubCell"/>
</dbReference>
<dbReference type="eggNOG" id="KOG3821">
    <property type="taxonomic scope" value="Eukaryota"/>
</dbReference>
<dbReference type="STRING" id="9646.ENSAMEP00000016029"/>
<dbReference type="GO" id="GO:0005576">
    <property type="term" value="C:extracellular region"/>
    <property type="evidence" value="ECO:0007669"/>
    <property type="project" value="TreeGrafter"/>
</dbReference>
<dbReference type="GO" id="GO:0005783">
    <property type="term" value="C:endoplasmic reticulum"/>
    <property type="evidence" value="ECO:0007669"/>
    <property type="project" value="Ensembl"/>
</dbReference>
<dbReference type="GeneID" id="100468779"/>
<dbReference type="AlphaFoldDB" id="G1M9K8"/>
<evidence type="ECO:0000313" key="16">
    <source>
        <dbReference type="Proteomes" id="UP000008912"/>
    </source>
</evidence>
<keyword evidence="8" id="KW-0325">Glycoprotein</keyword>
<evidence type="ECO:0000256" key="13">
    <source>
        <dbReference type="SAM" id="MobiDB-lite"/>
    </source>
</evidence>
<keyword evidence="5 14" id="KW-0732">Signal</keyword>
<dbReference type="PROSITE" id="PS01207">
    <property type="entry name" value="GLYPICAN"/>
    <property type="match status" value="1"/>
</dbReference>
<organism evidence="15 16">
    <name type="scientific">Ailuropoda melanoleuca</name>
    <name type="common">Giant panda</name>
    <dbReference type="NCBI Taxonomy" id="9646"/>
    <lineage>
        <taxon>Eukaryota</taxon>
        <taxon>Metazoa</taxon>
        <taxon>Chordata</taxon>
        <taxon>Craniata</taxon>
        <taxon>Vertebrata</taxon>
        <taxon>Euteleostomi</taxon>
        <taxon>Mammalia</taxon>
        <taxon>Eutheria</taxon>
        <taxon>Laurasiatheria</taxon>
        <taxon>Carnivora</taxon>
        <taxon>Caniformia</taxon>
        <taxon>Ursidae</taxon>
        <taxon>Ailuropoda</taxon>
    </lineage>
</organism>
<keyword evidence="16" id="KW-1185">Reference proteome</keyword>
<dbReference type="GeneTree" id="ENSGT01050000244897"/>
<dbReference type="GO" id="GO:1905475">
    <property type="term" value="P:regulation of protein localization to membrane"/>
    <property type="evidence" value="ECO:0007669"/>
    <property type="project" value="TreeGrafter"/>
</dbReference>
<comment type="subcellular location">
    <subcellularLocation>
        <location evidence="1">Cell membrane</location>
        <topology evidence="1">Lipid-anchor</topology>
        <topology evidence="1">GPI-anchor</topology>
        <orientation evidence="1">Extracellular side</orientation>
    </subcellularLocation>
</comment>
<feature type="chain" id="PRO_5030171458" evidence="14">
    <location>
        <begin position="24"/>
        <end position="564"/>
    </location>
</feature>
<feature type="region of interest" description="Disordered" evidence="13">
    <location>
        <begin position="506"/>
        <end position="542"/>
    </location>
</feature>
<comment type="similarity">
    <text evidence="2 11">Belongs to the glypican family.</text>
</comment>
<dbReference type="GO" id="GO:0098552">
    <property type="term" value="C:side of membrane"/>
    <property type="evidence" value="ECO:0007669"/>
    <property type="project" value="UniProtKB-KW"/>
</dbReference>
<sequence length="564" mass="61968">MSALRSLLLLLLSLCPGPGPGPGSEAKVTRSCVETRQVLGARGYSLSLLPPALISGEHLRICPQEYTCCSSEIEQRLTWETETTFRGLVEENGSFLVHTLAARHRKFDELFREILLSSERSLALLFHRSFGHLYSQHAPVFSGLFSRLRDYYERSGEGLDDALVDFWAQLLERLFPLLHPQYTFSPDYLFCLTRLASSADDSLKPFGDAPHRLHLQITRALVAARAFIQGLETGRDVVSETLKVPMSEGCRRAVMRLTGCPLCRGIPSLPPCRGFCLNVANGCLHSQGLDPDWGSYLDGLLFLAEKLQGSFSFELATQSIGVRISEALMYLQENSVAVSAQVFQQCGNPQRLQGGWVVGSGRARAPAQPRSPLTQVWELRERLGRVRGFWAGLPLAVCGDSRMAADISEEAAPCWTGAGRGRYLSPVVGVSLSEQLDNPEMAKEDSSVDLQTRRRRLQLRAATTRMRVAALGRDLELEDWDEEDTSGSGEGQHYADDWMAGTAAVAPPARLPRPPRRDVSGSKGGGVLVRHNQGRSRTGGTSVGFHTEPILILFLSALALLGPR</sequence>
<keyword evidence="10 12" id="KW-0449">Lipoprotein</keyword>
<comment type="function">
    <text evidence="12">Cell surface proteoglycan.</text>
</comment>
<keyword evidence="4 12" id="KW-0336">GPI-anchor</keyword>
<dbReference type="RefSeq" id="XP_034525780.1">
    <property type="nucleotide sequence ID" value="XM_034669889.1"/>
</dbReference>
<evidence type="ECO:0000256" key="9">
    <source>
        <dbReference type="ARBA" id="ARBA00023207"/>
    </source>
</evidence>
<dbReference type="GO" id="GO:0009986">
    <property type="term" value="C:cell surface"/>
    <property type="evidence" value="ECO:0007669"/>
    <property type="project" value="TreeGrafter"/>
</dbReference>
<evidence type="ECO:0000256" key="1">
    <source>
        <dbReference type="ARBA" id="ARBA00004471"/>
    </source>
</evidence>
<dbReference type="Ensembl" id="ENSAMET00000016699.2">
    <property type="protein sequence ID" value="ENSAMEP00000016029.2"/>
    <property type="gene ID" value="ENSAMEG00000015203.2"/>
</dbReference>
<dbReference type="GO" id="GO:0009966">
    <property type="term" value="P:regulation of signal transduction"/>
    <property type="evidence" value="ECO:0007669"/>
    <property type="project" value="InterPro"/>
</dbReference>
<keyword evidence="7 12" id="KW-0472">Membrane</keyword>
<keyword evidence="9 12" id="KW-0357">Heparan sulfate</keyword>
<dbReference type="HOGENOM" id="CLU_024658_2_1_1"/>
<dbReference type="OrthoDB" id="10010764at2759"/>
<evidence type="ECO:0000256" key="7">
    <source>
        <dbReference type="ARBA" id="ARBA00023136"/>
    </source>
</evidence>
<dbReference type="GO" id="GO:0045202">
    <property type="term" value="C:synapse"/>
    <property type="evidence" value="ECO:0007669"/>
    <property type="project" value="TreeGrafter"/>
</dbReference>
<evidence type="ECO:0000256" key="3">
    <source>
        <dbReference type="ARBA" id="ARBA00022475"/>
    </source>
</evidence>
<dbReference type="GO" id="GO:0007224">
    <property type="term" value="P:smoothened signaling pathway"/>
    <property type="evidence" value="ECO:0007669"/>
    <property type="project" value="TreeGrafter"/>
</dbReference>
<dbReference type="InterPro" id="IPR019803">
    <property type="entry name" value="Glypican_CS"/>
</dbReference>
<evidence type="ECO:0000256" key="10">
    <source>
        <dbReference type="ARBA" id="ARBA00023288"/>
    </source>
</evidence>
<proteinExistence type="inferred from homology"/>
<reference evidence="15" key="3">
    <citation type="submission" date="2025-09" db="UniProtKB">
        <authorList>
            <consortium name="Ensembl"/>
        </authorList>
    </citation>
    <scope>IDENTIFICATION</scope>
</reference>
<evidence type="ECO:0000256" key="4">
    <source>
        <dbReference type="ARBA" id="ARBA00022622"/>
    </source>
</evidence>
<dbReference type="PANTHER" id="PTHR10822:SF24">
    <property type="entry name" value="GLYPICAN-2"/>
    <property type="match status" value="1"/>
</dbReference>
<evidence type="ECO:0000256" key="11">
    <source>
        <dbReference type="RuleBase" id="RU003518"/>
    </source>
</evidence>
<dbReference type="KEGG" id="aml:100468779"/>
<dbReference type="Pfam" id="PF01153">
    <property type="entry name" value="Glypican"/>
    <property type="match status" value="1"/>
</dbReference>
<gene>
    <name evidence="15" type="primary">GPC2</name>
</gene>
<reference evidence="15" key="2">
    <citation type="submission" date="2025-08" db="UniProtKB">
        <authorList>
            <consortium name="Ensembl"/>
        </authorList>
    </citation>
    <scope>IDENTIFICATION</scope>
</reference>
<name>G1M9K8_AILME</name>
<evidence type="ECO:0000256" key="14">
    <source>
        <dbReference type="SAM" id="SignalP"/>
    </source>
</evidence>
<keyword evidence="3" id="KW-1003">Cell membrane</keyword>
<evidence type="ECO:0000256" key="12">
    <source>
        <dbReference type="RuleBase" id="RU003519"/>
    </source>
</evidence>
<dbReference type="Proteomes" id="UP000008912">
    <property type="component" value="Unassembled WGS sequence"/>
</dbReference>
<keyword evidence="6 12" id="KW-0654">Proteoglycan</keyword>
<evidence type="ECO:0000256" key="8">
    <source>
        <dbReference type="ARBA" id="ARBA00023180"/>
    </source>
</evidence>
<dbReference type="PANTHER" id="PTHR10822">
    <property type="entry name" value="GLYPICAN"/>
    <property type="match status" value="1"/>
</dbReference>
<accession>G1M9K8</accession>
<evidence type="ECO:0000256" key="2">
    <source>
        <dbReference type="ARBA" id="ARBA00010260"/>
    </source>
</evidence>
<evidence type="ECO:0000256" key="6">
    <source>
        <dbReference type="ARBA" id="ARBA00022974"/>
    </source>
</evidence>
<dbReference type="InParanoid" id="G1M9K8"/>